<proteinExistence type="predicted"/>
<evidence type="ECO:0000313" key="1">
    <source>
        <dbReference type="EMBL" id="KAJ2980029.1"/>
    </source>
</evidence>
<evidence type="ECO:0000313" key="2">
    <source>
        <dbReference type="Proteomes" id="UP001143910"/>
    </source>
</evidence>
<gene>
    <name evidence="1" type="ORF">NQ176_g2890</name>
</gene>
<organism evidence="1 2">
    <name type="scientific">Zarea fungicola</name>
    <dbReference type="NCBI Taxonomy" id="93591"/>
    <lineage>
        <taxon>Eukaryota</taxon>
        <taxon>Fungi</taxon>
        <taxon>Dikarya</taxon>
        <taxon>Ascomycota</taxon>
        <taxon>Pezizomycotina</taxon>
        <taxon>Sordariomycetes</taxon>
        <taxon>Hypocreomycetidae</taxon>
        <taxon>Hypocreales</taxon>
        <taxon>Cordycipitaceae</taxon>
        <taxon>Zarea</taxon>
    </lineage>
</organism>
<comment type="caution">
    <text evidence="1">The sequence shown here is derived from an EMBL/GenBank/DDBJ whole genome shotgun (WGS) entry which is preliminary data.</text>
</comment>
<dbReference type="Proteomes" id="UP001143910">
    <property type="component" value="Unassembled WGS sequence"/>
</dbReference>
<dbReference type="EMBL" id="JANJQO010000232">
    <property type="protein sequence ID" value="KAJ2980029.1"/>
    <property type="molecule type" value="Genomic_DNA"/>
</dbReference>
<accession>A0ACC1NM90</accession>
<sequence>MNPSQPYAMAYEPYSSSHGHDTNPATEKLTATRNAMQKEGRLPTTAFSGVRIALRVVALALAGSVIGLQTFAATEWVRTRDELVQEATSGFRIRAWPANTDLWPTWINIIAGSIAAVIHIVALVMHLAGLQNLRKSKIYVIVVMLTSLFSIALWVAAALYYKLDNNRGTSHWTVWQWSCSPKRFVNPHVDFPALCSKLNYSFYALIGAGAVELVCLLAFIVMQISSKKRTYKQITPVSMSYSSVTV</sequence>
<protein>
    <submittedName>
        <fullName evidence="1">Uncharacterized protein</fullName>
    </submittedName>
</protein>
<keyword evidence="2" id="KW-1185">Reference proteome</keyword>
<name>A0ACC1NM90_9HYPO</name>
<reference evidence="1" key="1">
    <citation type="submission" date="2022-08" db="EMBL/GenBank/DDBJ databases">
        <title>Genome Sequence of Lecanicillium fungicola.</title>
        <authorList>
            <person name="Buettner E."/>
        </authorList>
    </citation>
    <scope>NUCLEOTIDE SEQUENCE</scope>
    <source>
        <strain evidence="1">Babe33</strain>
    </source>
</reference>